<dbReference type="InterPro" id="IPR020094">
    <property type="entry name" value="TruA/RsuA/RluB/E/F_N"/>
</dbReference>
<dbReference type="SMART" id="SM00363">
    <property type="entry name" value="S4"/>
    <property type="match status" value="1"/>
</dbReference>
<gene>
    <name evidence="9" type="ORF">SAMN06265368_0105</name>
</gene>
<dbReference type="InterPro" id="IPR050343">
    <property type="entry name" value="RsuA_PseudoU_synthase"/>
</dbReference>
<dbReference type="OrthoDB" id="9807213at2"/>
<evidence type="ECO:0000256" key="4">
    <source>
        <dbReference type="ARBA" id="ARBA00023235"/>
    </source>
</evidence>
<dbReference type="CDD" id="cd00165">
    <property type="entry name" value="S4"/>
    <property type="match status" value="1"/>
</dbReference>
<dbReference type="RefSeq" id="WP_097151467.1">
    <property type="nucleotide sequence ID" value="NZ_OBEL01000001.1"/>
</dbReference>
<evidence type="ECO:0000256" key="2">
    <source>
        <dbReference type="ARBA" id="ARBA00008348"/>
    </source>
</evidence>
<feature type="compositionally biased region" description="Basic and acidic residues" evidence="7">
    <location>
        <begin position="546"/>
        <end position="596"/>
    </location>
</feature>
<dbReference type="Pfam" id="PF00849">
    <property type="entry name" value="PseudoU_synth_2"/>
    <property type="match status" value="1"/>
</dbReference>
<evidence type="ECO:0000313" key="9">
    <source>
        <dbReference type="EMBL" id="SNZ05383.1"/>
    </source>
</evidence>
<dbReference type="PROSITE" id="PS50889">
    <property type="entry name" value="S4"/>
    <property type="match status" value="1"/>
</dbReference>
<dbReference type="EMBL" id="OBEL01000001">
    <property type="protein sequence ID" value="SNZ05383.1"/>
    <property type="molecule type" value="Genomic_DNA"/>
</dbReference>
<keyword evidence="3 5" id="KW-0694">RNA-binding</keyword>
<dbReference type="NCBIfam" id="TIGR00093">
    <property type="entry name" value="pseudouridine synthase"/>
    <property type="match status" value="1"/>
</dbReference>
<feature type="compositionally biased region" description="Basic residues" evidence="7">
    <location>
        <begin position="618"/>
        <end position="627"/>
    </location>
</feature>
<keyword evidence="10" id="KW-1185">Reference proteome</keyword>
<dbReference type="EC" id="5.4.99.-" evidence="6"/>
<accession>A0A285N8Z2</accession>
<feature type="compositionally biased region" description="Basic and acidic residues" evidence="7">
    <location>
        <begin position="11"/>
        <end position="30"/>
    </location>
</feature>
<evidence type="ECO:0000256" key="3">
    <source>
        <dbReference type="ARBA" id="ARBA00022884"/>
    </source>
</evidence>
<comment type="catalytic activity">
    <reaction evidence="1">
        <text>a uridine in RNA = a pseudouridine in RNA</text>
        <dbReference type="Rhea" id="RHEA:48348"/>
        <dbReference type="Rhea" id="RHEA-COMP:12068"/>
        <dbReference type="Rhea" id="RHEA-COMP:12069"/>
        <dbReference type="ChEBI" id="CHEBI:65314"/>
        <dbReference type="ChEBI" id="CHEBI:65315"/>
    </reaction>
</comment>
<feature type="compositionally biased region" description="Basic and acidic residues" evidence="7">
    <location>
        <begin position="661"/>
        <end position="697"/>
    </location>
</feature>
<feature type="compositionally biased region" description="Basic residues" evidence="7">
    <location>
        <begin position="1"/>
        <end position="10"/>
    </location>
</feature>
<feature type="domain" description="RNA-binding S4" evidence="8">
    <location>
        <begin position="258"/>
        <end position="317"/>
    </location>
</feature>
<organism evidence="9 10">
    <name type="scientific">Cohaesibacter gelatinilyticus</name>
    <dbReference type="NCBI Taxonomy" id="372072"/>
    <lineage>
        <taxon>Bacteria</taxon>
        <taxon>Pseudomonadati</taxon>
        <taxon>Pseudomonadota</taxon>
        <taxon>Alphaproteobacteria</taxon>
        <taxon>Hyphomicrobiales</taxon>
        <taxon>Cohaesibacteraceae</taxon>
    </lineage>
</organism>
<feature type="compositionally biased region" description="Basic and acidic residues" evidence="7">
    <location>
        <begin position="608"/>
        <end position="617"/>
    </location>
</feature>
<proteinExistence type="inferred from homology"/>
<dbReference type="SUPFAM" id="SSF55174">
    <property type="entry name" value="Alpha-L RNA-binding motif"/>
    <property type="match status" value="1"/>
</dbReference>
<evidence type="ECO:0000259" key="8">
    <source>
        <dbReference type="SMART" id="SM00363"/>
    </source>
</evidence>
<dbReference type="Gene3D" id="3.10.290.10">
    <property type="entry name" value="RNA-binding S4 domain"/>
    <property type="match status" value="1"/>
</dbReference>
<dbReference type="InterPro" id="IPR002942">
    <property type="entry name" value="S4_RNA-bd"/>
</dbReference>
<evidence type="ECO:0000256" key="5">
    <source>
        <dbReference type="PROSITE-ProRule" id="PRU00182"/>
    </source>
</evidence>
<comment type="similarity">
    <text evidence="2 6">Belongs to the pseudouridine synthase RsuA family.</text>
</comment>
<dbReference type="Gene3D" id="3.30.70.580">
    <property type="entry name" value="Pseudouridine synthase I, catalytic domain, N-terminal subdomain"/>
    <property type="match status" value="1"/>
</dbReference>
<feature type="compositionally biased region" description="Basic and acidic residues" evidence="7">
    <location>
        <begin position="58"/>
        <end position="84"/>
    </location>
</feature>
<dbReference type="SUPFAM" id="SSF55120">
    <property type="entry name" value="Pseudouridine synthase"/>
    <property type="match status" value="1"/>
</dbReference>
<feature type="region of interest" description="Disordered" evidence="7">
    <location>
        <begin position="500"/>
        <end position="697"/>
    </location>
</feature>
<dbReference type="GO" id="GO:0120159">
    <property type="term" value="F:rRNA pseudouridine synthase activity"/>
    <property type="evidence" value="ECO:0007669"/>
    <property type="project" value="UniProtKB-ARBA"/>
</dbReference>
<feature type="compositionally biased region" description="Basic and acidic residues" evidence="7">
    <location>
        <begin position="92"/>
        <end position="226"/>
    </location>
</feature>
<dbReference type="AlphaFoldDB" id="A0A285N8Z2"/>
<feature type="compositionally biased region" description="Basic and acidic residues" evidence="7">
    <location>
        <begin position="631"/>
        <end position="645"/>
    </location>
</feature>
<dbReference type="Pfam" id="PF01479">
    <property type="entry name" value="S4"/>
    <property type="match status" value="1"/>
</dbReference>
<dbReference type="InterPro" id="IPR000748">
    <property type="entry name" value="PsdUridine_synth_RsuA/RluB/E/F"/>
</dbReference>
<dbReference type="InterPro" id="IPR018496">
    <property type="entry name" value="PsdUridine_synth_RsuA/RluB_CS"/>
</dbReference>
<dbReference type="InterPro" id="IPR020103">
    <property type="entry name" value="PsdUridine_synth_cat_dom_sf"/>
</dbReference>
<dbReference type="InterPro" id="IPR042092">
    <property type="entry name" value="PsdUridine_s_RsuA/RluB/E/F_cat"/>
</dbReference>
<feature type="compositionally biased region" description="Basic and acidic residues" evidence="7">
    <location>
        <begin position="39"/>
        <end position="49"/>
    </location>
</feature>
<dbReference type="GO" id="GO:0000455">
    <property type="term" value="P:enzyme-directed rRNA pseudouridine synthesis"/>
    <property type="evidence" value="ECO:0007669"/>
    <property type="project" value="UniProtKB-ARBA"/>
</dbReference>
<evidence type="ECO:0000256" key="6">
    <source>
        <dbReference type="RuleBase" id="RU003887"/>
    </source>
</evidence>
<dbReference type="Proteomes" id="UP000219439">
    <property type="component" value="Unassembled WGS sequence"/>
</dbReference>
<dbReference type="GO" id="GO:0003723">
    <property type="term" value="F:RNA binding"/>
    <property type="evidence" value="ECO:0007669"/>
    <property type="project" value="UniProtKB-KW"/>
</dbReference>
<dbReference type="FunFam" id="3.10.290.10:FF:000003">
    <property type="entry name" value="Pseudouridine synthase"/>
    <property type="match status" value="1"/>
</dbReference>
<evidence type="ECO:0000313" key="10">
    <source>
        <dbReference type="Proteomes" id="UP000219439"/>
    </source>
</evidence>
<feature type="compositionally biased region" description="Basic and acidic residues" evidence="7">
    <location>
        <begin position="509"/>
        <end position="524"/>
    </location>
</feature>
<evidence type="ECO:0000256" key="1">
    <source>
        <dbReference type="ARBA" id="ARBA00000073"/>
    </source>
</evidence>
<sequence length="697" mass="78002">MERKSAHKGRRSADARSPEGSENARRDGARKFTSGNRDAAGKSGKDGFKKGGFKAKSFKGDGYKSGPKRDRRDDDRPRRARSDGDGWSPNSDARKPNREEREITRGERGQRSEFNKKRNFGDRDRSDERGRGPRREFRDGEGRGPRRDNRDNDGRGPRRDDRSFGDRKPRRDFHDDESRGGPRRDNRDNDSRGSHRDDRGYGEGRGPRRDDRGYGDKKPFNKRRDNPGPNRIEATGHDANKPKGPSYTPPTRALEEGERIAKIMARAGLCSRRDAEDWIKAGRVSVNGSVLETPAINIKAHDKVLVDGQPLPVRERTRLWLYHKPRGLVTTTSDPEGRSTVFEKLPEGLPRVITVGRLDINTEGLLLLTNDGGLARVLELPSTGWLRRYRVRAYGKVTQAQLDTLADGIALDGVLYGAIDAQLEREQGDNVWITVALREGKNREVKKVLGHLGLDVNRLIRVSYGPFQLLDLDEGVVNEVRGRVLRDQLGERLVTESGADFDAPILTEMPKEEPKAKEKRERKGSGGGAKGGYLSAKEGARAVSGGKDRKDDRSRDFNDRAGDRGGDRDRGDFKDRGSRDRDFDARDSKYAERKPFDPTAPRRTSFTFREDGADGKKVSGKSSRRVGGKPQKTDLLDPNARIEKRGGKKPHKAGPTRGKPGGRDGGRFEGRSEGRSDNRSGNRFGDRPRGRPGRRND</sequence>
<keyword evidence="4 6" id="KW-0413">Isomerase</keyword>
<protein>
    <recommendedName>
        <fullName evidence="6">Pseudouridine synthase</fullName>
        <ecNumber evidence="6">5.4.99.-</ecNumber>
    </recommendedName>
</protein>
<dbReference type="PANTHER" id="PTHR47683">
    <property type="entry name" value="PSEUDOURIDINE SYNTHASE FAMILY PROTEIN-RELATED"/>
    <property type="match status" value="1"/>
</dbReference>
<dbReference type="InterPro" id="IPR036986">
    <property type="entry name" value="S4_RNA-bd_sf"/>
</dbReference>
<feature type="region of interest" description="Disordered" evidence="7">
    <location>
        <begin position="1"/>
        <end position="252"/>
    </location>
</feature>
<dbReference type="Gene3D" id="3.30.70.1560">
    <property type="entry name" value="Alpha-L RNA-binding motif"/>
    <property type="match status" value="1"/>
</dbReference>
<dbReference type="PANTHER" id="PTHR47683:SF3">
    <property type="entry name" value="RIBOSOMAL LARGE SUBUNIT PSEUDOURIDINE SYNTHASE B"/>
    <property type="match status" value="1"/>
</dbReference>
<name>A0A285N8Z2_9HYPH</name>
<reference evidence="9 10" key="1">
    <citation type="submission" date="2017-09" db="EMBL/GenBank/DDBJ databases">
        <authorList>
            <person name="Ehlers B."/>
            <person name="Leendertz F.H."/>
        </authorList>
    </citation>
    <scope>NUCLEOTIDE SEQUENCE [LARGE SCALE GENOMIC DNA]</scope>
    <source>
        <strain evidence="9 10">DSM 18289</strain>
    </source>
</reference>
<evidence type="ECO:0000256" key="7">
    <source>
        <dbReference type="SAM" id="MobiDB-lite"/>
    </source>
</evidence>
<dbReference type="PROSITE" id="PS01149">
    <property type="entry name" value="PSI_RSU"/>
    <property type="match status" value="1"/>
</dbReference>
<dbReference type="InterPro" id="IPR006145">
    <property type="entry name" value="PsdUridine_synth_RsuA/RluA"/>
</dbReference>